<evidence type="ECO:0000313" key="1">
    <source>
        <dbReference type="EMBL" id="AET05151.2"/>
    </source>
</evidence>
<proteinExistence type="predicted"/>
<dbReference type="Proteomes" id="UP000265566">
    <property type="component" value="Chromosome 8"/>
</dbReference>
<dbReference type="EMBL" id="PSQE01000008">
    <property type="protein sequence ID" value="RHN43592.1"/>
    <property type="molecule type" value="Genomic_DNA"/>
</dbReference>
<evidence type="ECO:0000313" key="2">
    <source>
        <dbReference type="EMBL" id="RHN43592.1"/>
    </source>
</evidence>
<gene>
    <name evidence="1" type="ordered locus">MTR_8g102140</name>
    <name evidence="2" type="ORF">MtrunA17_Chr8g0389581</name>
</gene>
<reference evidence="1 4" key="1">
    <citation type="journal article" date="2011" name="Nature">
        <title>The Medicago genome provides insight into the evolution of rhizobial symbioses.</title>
        <authorList>
            <person name="Young N.D."/>
            <person name="Debelle F."/>
            <person name="Oldroyd G.E."/>
            <person name="Geurts R."/>
            <person name="Cannon S.B."/>
            <person name="Udvardi M.K."/>
            <person name="Benedito V.A."/>
            <person name="Mayer K.F."/>
            <person name="Gouzy J."/>
            <person name="Schoof H."/>
            <person name="Van de Peer Y."/>
            <person name="Proost S."/>
            <person name="Cook D.R."/>
            <person name="Meyers B.C."/>
            <person name="Spannagl M."/>
            <person name="Cheung F."/>
            <person name="De Mita S."/>
            <person name="Krishnakumar V."/>
            <person name="Gundlach H."/>
            <person name="Zhou S."/>
            <person name="Mudge J."/>
            <person name="Bharti A.K."/>
            <person name="Murray J.D."/>
            <person name="Naoumkina M.A."/>
            <person name="Rosen B."/>
            <person name="Silverstein K.A."/>
            <person name="Tang H."/>
            <person name="Rombauts S."/>
            <person name="Zhao P.X."/>
            <person name="Zhou P."/>
            <person name="Barbe V."/>
            <person name="Bardou P."/>
            <person name="Bechner M."/>
            <person name="Bellec A."/>
            <person name="Berger A."/>
            <person name="Berges H."/>
            <person name="Bidwell S."/>
            <person name="Bisseling T."/>
            <person name="Choisne N."/>
            <person name="Couloux A."/>
            <person name="Denny R."/>
            <person name="Deshpande S."/>
            <person name="Dai X."/>
            <person name="Doyle J.J."/>
            <person name="Dudez A.M."/>
            <person name="Farmer A.D."/>
            <person name="Fouteau S."/>
            <person name="Franken C."/>
            <person name="Gibelin C."/>
            <person name="Gish J."/>
            <person name="Goldstein S."/>
            <person name="Gonzalez A.J."/>
            <person name="Green P.J."/>
            <person name="Hallab A."/>
            <person name="Hartog M."/>
            <person name="Hua A."/>
            <person name="Humphray S.J."/>
            <person name="Jeong D.H."/>
            <person name="Jing Y."/>
            <person name="Jocker A."/>
            <person name="Kenton S.M."/>
            <person name="Kim D.J."/>
            <person name="Klee K."/>
            <person name="Lai H."/>
            <person name="Lang C."/>
            <person name="Lin S."/>
            <person name="Macmil S.L."/>
            <person name="Magdelenat G."/>
            <person name="Matthews L."/>
            <person name="McCorrison J."/>
            <person name="Monaghan E.L."/>
            <person name="Mun J.H."/>
            <person name="Najar F.Z."/>
            <person name="Nicholson C."/>
            <person name="Noirot C."/>
            <person name="O'Bleness M."/>
            <person name="Paule C.R."/>
            <person name="Poulain J."/>
            <person name="Prion F."/>
            <person name="Qin B."/>
            <person name="Qu C."/>
            <person name="Retzel E.F."/>
            <person name="Riddle C."/>
            <person name="Sallet E."/>
            <person name="Samain S."/>
            <person name="Samson N."/>
            <person name="Sanders I."/>
            <person name="Saurat O."/>
            <person name="Scarpelli C."/>
            <person name="Schiex T."/>
            <person name="Segurens B."/>
            <person name="Severin A.J."/>
            <person name="Sherrier D.J."/>
            <person name="Shi R."/>
            <person name="Sims S."/>
            <person name="Singer S.R."/>
            <person name="Sinharoy S."/>
            <person name="Sterck L."/>
            <person name="Viollet A."/>
            <person name="Wang B.B."/>
            <person name="Wang K."/>
            <person name="Wang M."/>
            <person name="Wang X."/>
            <person name="Warfsmann J."/>
            <person name="Weissenbach J."/>
            <person name="White D.D."/>
            <person name="White J.D."/>
            <person name="Wiley G.B."/>
            <person name="Wincker P."/>
            <person name="Xing Y."/>
            <person name="Yang L."/>
            <person name="Yao Z."/>
            <person name="Ying F."/>
            <person name="Zhai J."/>
            <person name="Zhou L."/>
            <person name="Zuber A."/>
            <person name="Denarie J."/>
            <person name="Dixon R.A."/>
            <person name="May G.D."/>
            <person name="Schwartz D.C."/>
            <person name="Rogers J."/>
            <person name="Quetier F."/>
            <person name="Town C.D."/>
            <person name="Roe B.A."/>
        </authorList>
    </citation>
    <scope>NUCLEOTIDE SEQUENCE [LARGE SCALE GENOMIC DNA]</scope>
    <source>
        <strain evidence="1">A17</strain>
        <strain evidence="3 4">cv. Jemalong A17</strain>
    </source>
</reference>
<dbReference type="PaxDb" id="3880-AET05151"/>
<name>G7LJN8_MEDTR</name>
<accession>G7LJN8</accession>
<evidence type="ECO:0000313" key="3">
    <source>
        <dbReference type="EnsemblPlants" id="AET05151"/>
    </source>
</evidence>
<reference evidence="3" key="3">
    <citation type="submission" date="2015-04" db="UniProtKB">
        <authorList>
            <consortium name="EnsemblPlants"/>
        </authorList>
    </citation>
    <scope>IDENTIFICATION</scope>
    <source>
        <strain evidence="3">cv. Jemalong A17</strain>
    </source>
</reference>
<dbReference type="Proteomes" id="UP000002051">
    <property type="component" value="Chromosome 8"/>
</dbReference>
<protein>
    <submittedName>
        <fullName evidence="1 3">Uncharacterized protein</fullName>
    </submittedName>
</protein>
<dbReference type="AlphaFoldDB" id="G7LJN8"/>
<organism evidence="1 4">
    <name type="scientific">Medicago truncatula</name>
    <name type="common">Barrel medic</name>
    <name type="synonym">Medicago tribuloides</name>
    <dbReference type="NCBI Taxonomy" id="3880"/>
    <lineage>
        <taxon>Eukaryota</taxon>
        <taxon>Viridiplantae</taxon>
        <taxon>Streptophyta</taxon>
        <taxon>Embryophyta</taxon>
        <taxon>Tracheophyta</taxon>
        <taxon>Spermatophyta</taxon>
        <taxon>Magnoliopsida</taxon>
        <taxon>eudicotyledons</taxon>
        <taxon>Gunneridae</taxon>
        <taxon>Pentapetalae</taxon>
        <taxon>rosids</taxon>
        <taxon>fabids</taxon>
        <taxon>Fabales</taxon>
        <taxon>Fabaceae</taxon>
        <taxon>Papilionoideae</taxon>
        <taxon>50 kb inversion clade</taxon>
        <taxon>NPAAA clade</taxon>
        <taxon>Hologalegina</taxon>
        <taxon>IRL clade</taxon>
        <taxon>Trifolieae</taxon>
        <taxon>Medicago</taxon>
    </lineage>
</organism>
<dbReference type="Gramene" id="rna50198">
    <property type="protein sequence ID" value="RHN43592.1"/>
    <property type="gene ID" value="gene50198"/>
</dbReference>
<dbReference type="EMBL" id="CM001224">
    <property type="protein sequence ID" value="AET05151.2"/>
    <property type="molecule type" value="Genomic_DNA"/>
</dbReference>
<dbReference type="EnsemblPlants" id="AET05151">
    <property type="protein sequence ID" value="AET05151"/>
    <property type="gene ID" value="MTR_8g102140"/>
</dbReference>
<dbReference type="HOGENOM" id="CLU_2835062_0_0_1"/>
<reference evidence="2" key="4">
    <citation type="journal article" date="2018" name="Nat. Plants">
        <title>Whole-genome landscape of Medicago truncatula symbiotic genes.</title>
        <authorList>
            <person name="Pecrix Y."/>
            <person name="Gamas P."/>
            <person name="Carrere S."/>
        </authorList>
    </citation>
    <scope>NUCLEOTIDE SEQUENCE</scope>
    <source>
        <tissue evidence="2">Leaves</tissue>
    </source>
</reference>
<accession>A0A0C3Y7A7</accession>
<reference evidence="1 4" key="2">
    <citation type="journal article" date="2014" name="BMC Genomics">
        <title>An improved genome release (version Mt4.0) for the model legume Medicago truncatula.</title>
        <authorList>
            <person name="Tang H."/>
            <person name="Krishnakumar V."/>
            <person name="Bidwell S."/>
            <person name="Rosen B."/>
            <person name="Chan A."/>
            <person name="Zhou S."/>
            <person name="Gentzbittel L."/>
            <person name="Childs K.L."/>
            <person name="Yandell M."/>
            <person name="Gundlach H."/>
            <person name="Mayer K.F."/>
            <person name="Schwartz D.C."/>
            <person name="Town C.D."/>
        </authorList>
    </citation>
    <scope>GENOME REANNOTATION</scope>
    <source>
        <strain evidence="3 4">cv. Jemalong A17</strain>
    </source>
</reference>
<evidence type="ECO:0000313" key="4">
    <source>
        <dbReference type="Proteomes" id="UP000002051"/>
    </source>
</evidence>
<keyword evidence="4" id="KW-1185">Reference proteome</keyword>
<sequence>MTTTEMMVTTEKMKKTTATFASSKKATRRLSRISYGDETAFCRWSNGEEGGTASLLASDFKDRSDL</sequence>